<evidence type="ECO:0000256" key="7">
    <source>
        <dbReference type="ARBA" id="ARBA00023175"/>
    </source>
</evidence>
<dbReference type="GO" id="GO:0007018">
    <property type="term" value="P:microtubule-based movement"/>
    <property type="evidence" value="ECO:0007669"/>
    <property type="project" value="InterPro"/>
</dbReference>
<feature type="compositionally biased region" description="Basic residues" evidence="12">
    <location>
        <begin position="484"/>
        <end position="502"/>
    </location>
</feature>
<dbReference type="PROSITE" id="PS50067">
    <property type="entry name" value="KINESIN_MOTOR_2"/>
    <property type="match status" value="1"/>
</dbReference>
<keyword evidence="5 9" id="KW-0067">ATP-binding</keyword>
<feature type="region of interest" description="Disordered" evidence="12">
    <location>
        <begin position="469"/>
        <end position="509"/>
    </location>
</feature>
<dbReference type="SMART" id="SM00129">
    <property type="entry name" value="KISc"/>
    <property type="match status" value="1"/>
</dbReference>
<proteinExistence type="inferred from homology"/>
<comment type="caution">
    <text evidence="14">The sequence shown here is derived from an EMBL/GenBank/DDBJ whole genome shotgun (WGS) entry which is preliminary data.</text>
</comment>
<protein>
    <recommendedName>
        <fullName evidence="10">Kinesin-like protein</fullName>
    </recommendedName>
</protein>
<feature type="region of interest" description="Disordered" evidence="12">
    <location>
        <begin position="626"/>
        <end position="792"/>
    </location>
</feature>
<evidence type="ECO:0000256" key="6">
    <source>
        <dbReference type="ARBA" id="ARBA00023054"/>
    </source>
</evidence>
<feature type="domain" description="Kinesin motor" evidence="13">
    <location>
        <begin position="7"/>
        <end position="334"/>
    </location>
</feature>
<sequence length="792" mass="89602">MPASSETIKVVVRSRPLNSKEKSESRKSIIEIHEEDKQVVIKDPQGVDKPFTFDHVFTETCAQDYFYEECCYALVESALSGYNGTIFAYGQTGCGKTHTMQGLPSPDSLRGVIPRSFDHIFEAIRIAEGMEFLVRCSYLEIYNEDIRDLLGKDPNKKLELKEDPNKGVYTKDLTCTVVSDEESINLVMEKGLKERTVAATAMNDTSSRSHAIFTIWVEVSEVVEGKEMFRVGKLNLVDLAGSERQKKTGASGDRLKEGAKINLSLSALGNVISVLADGKSGKHIPYRDSKLTRLLQDSLGGNTKTLMMAAISPADYNFDETMSTLRYANRAKNIKNKPRVNEDPKDAKLREYKEEIENLRKLLEQQGGAKTNPNSNSSSHQMALTRAPYEGVPSLGVVEIERVVEKVVVQKEIEYVAEKNENMYKQSLEFNQAILDQRNRLGSDLEREKQQRLELELRLKSLSKYMLGSSGNLDQSGEEVLKTQKAKKKHDKLRGKERKKREKAAEEERRRILDENREKEEELGEVLEDYEILERRHQKEKKKLQKKLQSMQAKMDELIEDSEIERSNLMETISSQNREMRLWEKVAEHVFEAKQISRIIDKSLFNDESGVWILPRIKVKKDVIGNGGIVNGGEKDKAKETKENKGGGGVVSEALPSIGMNMNMMGPTSMAGPSNPTFSKGPPSNYPSNYPSNNPSNNPSNSPTPAPSTEAKKEKQSKKKKRKKEKKEKQSMEEDETLELTPFTERKTVEVPDNVPKLPLTGGKLEEEEDYGNEDFEEEEELSKNFETWGFA</sequence>
<evidence type="ECO:0000256" key="1">
    <source>
        <dbReference type="ARBA" id="ARBA00004245"/>
    </source>
</evidence>
<gene>
    <name evidence="14" type="ORF">TrLO_g5285</name>
</gene>
<evidence type="ECO:0000256" key="5">
    <source>
        <dbReference type="ARBA" id="ARBA00022840"/>
    </source>
</evidence>
<evidence type="ECO:0000256" key="3">
    <source>
        <dbReference type="ARBA" id="ARBA00022701"/>
    </source>
</evidence>
<dbReference type="GO" id="GO:0008017">
    <property type="term" value="F:microtubule binding"/>
    <property type="evidence" value="ECO:0007669"/>
    <property type="project" value="InterPro"/>
</dbReference>
<dbReference type="AlphaFoldDB" id="A0A9W7KS63"/>
<dbReference type="Gene3D" id="3.40.850.10">
    <property type="entry name" value="Kinesin motor domain"/>
    <property type="match status" value="1"/>
</dbReference>
<evidence type="ECO:0000256" key="10">
    <source>
        <dbReference type="RuleBase" id="RU000394"/>
    </source>
</evidence>
<evidence type="ECO:0000256" key="11">
    <source>
        <dbReference type="SAM" id="Coils"/>
    </source>
</evidence>
<evidence type="ECO:0000256" key="2">
    <source>
        <dbReference type="ARBA" id="ARBA00022490"/>
    </source>
</evidence>
<feature type="coiled-coil region" evidence="11">
    <location>
        <begin position="438"/>
        <end position="465"/>
    </location>
</feature>
<accession>A0A9W7KS63</accession>
<dbReference type="InterPro" id="IPR027640">
    <property type="entry name" value="Kinesin-like_fam"/>
</dbReference>
<name>A0A9W7KS63_9STRA</name>
<dbReference type="EMBL" id="BRXW01000140">
    <property type="protein sequence ID" value="GMI09664.1"/>
    <property type="molecule type" value="Genomic_DNA"/>
</dbReference>
<dbReference type="InterPro" id="IPR001752">
    <property type="entry name" value="Kinesin_motor_dom"/>
</dbReference>
<dbReference type="InterPro" id="IPR027417">
    <property type="entry name" value="P-loop_NTPase"/>
</dbReference>
<evidence type="ECO:0000256" key="12">
    <source>
        <dbReference type="SAM" id="MobiDB-lite"/>
    </source>
</evidence>
<dbReference type="Pfam" id="PF00225">
    <property type="entry name" value="Kinesin"/>
    <property type="match status" value="1"/>
</dbReference>
<feature type="binding site" evidence="9">
    <location>
        <begin position="90"/>
        <end position="97"/>
    </location>
    <ligand>
        <name>ATP</name>
        <dbReference type="ChEBI" id="CHEBI:30616"/>
    </ligand>
</feature>
<feature type="compositionally biased region" description="Basic residues" evidence="12">
    <location>
        <begin position="715"/>
        <end position="726"/>
    </location>
</feature>
<keyword evidence="8" id="KW-0206">Cytoskeleton</keyword>
<keyword evidence="4 9" id="KW-0547">Nucleotide-binding</keyword>
<keyword evidence="3 10" id="KW-0493">Microtubule</keyword>
<keyword evidence="7 9" id="KW-0505">Motor protein</keyword>
<dbReference type="OrthoDB" id="3176171at2759"/>
<dbReference type="PANTHER" id="PTHR47969:SF21">
    <property type="entry name" value="KINESIN-LIKE PROTEIN"/>
    <property type="match status" value="1"/>
</dbReference>
<evidence type="ECO:0000259" key="13">
    <source>
        <dbReference type="PROSITE" id="PS50067"/>
    </source>
</evidence>
<dbReference type="FunFam" id="3.40.850.10:FF:000029">
    <property type="entry name" value="Kinesin-like protein KIF17"/>
    <property type="match status" value="1"/>
</dbReference>
<feature type="compositionally biased region" description="Low complexity" evidence="12">
    <location>
        <begin position="682"/>
        <end position="709"/>
    </location>
</feature>
<dbReference type="PROSITE" id="PS00411">
    <property type="entry name" value="KINESIN_MOTOR_1"/>
    <property type="match status" value="1"/>
</dbReference>
<dbReference type="GO" id="GO:0005874">
    <property type="term" value="C:microtubule"/>
    <property type="evidence" value="ECO:0007669"/>
    <property type="project" value="UniProtKB-KW"/>
</dbReference>
<evidence type="ECO:0000256" key="4">
    <source>
        <dbReference type="ARBA" id="ARBA00022741"/>
    </source>
</evidence>
<comment type="subcellular location">
    <subcellularLocation>
        <location evidence="1">Cytoplasm</location>
        <location evidence="1">Cytoskeleton</location>
    </subcellularLocation>
</comment>
<keyword evidence="6 11" id="KW-0175">Coiled coil</keyword>
<evidence type="ECO:0000256" key="9">
    <source>
        <dbReference type="PROSITE-ProRule" id="PRU00283"/>
    </source>
</evidence>
<dbReference type="SUPFAM" id="SSF52540">
    <property type="entry name" value="P-loop containing nucleoside triphosphate hydrolases"/>
    <property type="match status" value="1"/>
</dbReference>
<feature type="compositionally biased region" description="Acidic residues" evidence="12">
    <location>
        <begin position="766"/>
        <end position="781"/>
    </location>
</feature>
<dbReference type="Proteomes" id="UP001165122">
    <property type="component" value="Unassembled WGS sequence"/>
</dbReference>
<dbReference type="PANTHER" id="PTHR47969">
    <property type="entry name" value="CHROMOSOME-ASSOCIATED KINESIN KIF4A-RELATED"/>
    <property type="match status" value="1"/>
</dbReference>
<evidence type="ECO:0000313" key="15">
    <source>
        <dbReference type="Proteomes" id="UP001165122"/>
    </source>
</evidence>
<evidence type="ECO:0000256" key="8">
    <source>
        <dbReference type="ARBA" id="ARBA00023212"/>
    </source>
</evidence>
<dbReference type="InterPro" id="IPR036961">
    <property type="entry name" value="Kinesin_motor_dom_sf"/>
</dbReference>
<reference evidence="15" key="1">
    <citation type="journal article" date="2023" name="Commun. Biol.">
        <title>Genome analysis of Parmales, the sister group of diatoms, reveals the evolutionary specialization of diatoms from phago-mixotrophs to photoautotrophs.</title>
        <authorList>
            <person name="Ban H."/>
            <person name="Sato S."/>
            <person name="Yoshikawa S."/>
            <person name="Yamada K."/>
            <person name="Nakamura Y."/>
            <person name="Ichinomiya M."/>
            <person name="Sato N."/>
            <person name="Blanc-Mathieu R."/>
            <person name="Endo H."/>
            <person name="Kuwata A."/>
            <person name="Ogata H."/>
        </authorList>
    </citation>
    <scope>NUCLEOTIDE SEQUENCE [LARGE SCALE GENOMIC DNA]</scope>
    <source>
        <strain evidence="15">NIES 3700</strain>
    </source>
</reference>
<dbReference type="PRINTS" id="PR00380">
    <property type="entry name" value="KINESINHEAVY"/>
</dbReference>
<keyword evidence="15" id="KW-1185">Reference proteome</keyword>
<dbReference type="GO" id="GO:0003777">
    <property type="term" value="F:microtubule motor activity"/>
    <property type="evidence" value="ECO:0007669"/>
    <property type="project" value="InterPro"/>
</dbReference>
<evidence type="ECO:0000313" key="14">
    <source>
        <dbReference type="EMBL" id="GMI09664.1"/>
    </source>
</evidence>
<keyword evidence="2" id="KW-0963">Cytoplasm</keyword>
<dbReference type="GO" id="GO:0005524">
    <property type="term" value="F:ATP binding"/>
    <property type="evidence" value="ECO:0007669"/>
    <property type="project" value="UniProtKB-UniRule"/>
</dbReference>
<dbReference type="InterPro" id="IPR019821">
    <property type="entry name" value="Kinesin_motor_CS"/>
</dbReference>
<organism evidence="14 15">
    <name type="scientific">Triparma laevis f. longispina</name>
    <dbReference type="NCBI Taxonomy" id="1714387"/>
    <lineage>
        <taxon>Eukaryota</taxon>
        <taxon>Sar</taxon>
        <taxon>Stramenopiles</taxon>
        <taxon>Ochrophyta</taxon>
        <taxon>Bolidophyceae</taxon>
        <taxon>Parmales</taxon>
        <taxon>Triparmaceae</taxon>
        <taxon>Triparma</taxon>
    </lineage>
</organism>
<feature type="compositionally biased region" description="Basic and acidic residues" evidence="12">
    <location>
        <begin position="633"/>
        <end position="645"/>
    </location>
</feature>
<comment type="similarity">
    <text evidence="9 10">Belongs to the TRAFAC class myosin-kinesin ATPase superfamily. Kinesin family.</text>
</comment>